<dbReference type="GO" id="GO:0032259">
    <property type="term" value="P:methylation"/>
    <property type="evidence" value="ECO:0007669"/>
    <property type="project" value="UniProtKB-KW"/>
</dbReference>
<dbReference type="InterPro" id="IPR012818">
    <property type="entry name" value="CbiE"/>
</dbReference>
<keyword evidence="5" id="KW-0949">S-adenosyl-L-methionine</keyword>
<keyword evidence="2" id="KW-0169">Cobalamin biosynthesis</keyword>
<dbReference type="InterPro" id="IPR035996">
    <property type="entry name" value="4pyrrol_Methylase_sf"/>
</dbReference>
<evidence type="ECO:0000259" key="6">
    <source>
        <dbReference type="Pfam" id="PF00590"/>
    </source>
</evidence>
<dbReference type="GO" id="GO:0008276">
    <property type="term" value="F:protein methyltransferase activity"/>
    <property type="evidence" value="ECO:0007669"/>
    <property type="project" value="InterPro"/>
</dbReference>
<evidence type="ECO:0000256" key="5">
    <source>
        <dbReference type="ARBA" id="ARBA00022691"/>
    </source>
</evidence>
<sequence>MDKITIVGCGPGSAKFMTQAGITAASQADFLIGNRRLLELVNGAKGEKIDTGVNIEKTIECIGQKRKEGKVTLLVSGDPGLFSISRQVTQKFGYKACDVIAGISSIQLAFAKLGISWDDALIISAHATDPEVDEARAGQNRKIAVLLGRDESIKWIDGFIKRIGGARGLFVCENLGLENERFFETTSEKIGALKLASRTIVLLIDKELVN</sequence>
<dbReference type="PANTHER" id="PTHR43182">
    <property type="entry name" value="COBALT-PRECORRIN-6B C(15)-METHYLTRANSFERASE (DECARBOXYLATING)"/>
    <property type="match status" value="1"/>
</dbReference>
<evidence type="ECO:0000256" key="1">
    <source>
        <dbReference type="ARBA" id="ARBA00004953"/>
    </source>
</evidence>
<keyword evidence="4" id="KW-0808">Transferase</keyword>
<comment type="pathway">
    <text evidence="1">Cofactor biosynthesis; adenosylcobalamin biosynthesis.</text>
</comment>
<evidence type="ECO:0000313" key="7">
    <source>
        <dbReference type="EMBL" id="VAX16010.1"/>
    </source>
</evidence>
<feature type="domain" description="Tetrapyrrole methylase" evidence="6">
    <location>
        <begin position="3"/>
        <end position="190"/>
    </location>
</feature>
<protein>
    <recommendedName>
        <fullName evidence="6">Tetrapyrrole methylase domain-containing protein</fullName>
    </recommendedName>
</protein>
<keyword evidence="3" id="KW-0489">Methyltransferase</keyword>
<dbReference type="UniPathway" id="UPA00148"/>
<dbReference type="Pfam" id="PF00590">
    <property type="entry name" value="TP_methylase"/>
    <property type="match status" value="1"/>
</dbReference>
<proteinExistence type="predicted"/>
<dbReference type="Gene3D" id="3.30.950.10">
    <property type="entry name" value="Methyltransferase, Cobalt-precorrin-4 Transmethylase, Domain 2"/>
    <property type="match status" value="1"/>
</dbReference>
<dbReference type="NCBIfam" id="TIGR02467">
    <property type="entry name" value="CbiE"/>
    <property type="match status" value="1"/>
</dbReference>
<dbReference type="SUPFAM" id="SSF53790">
    <property type="entry name" value="Tetrapyrrole methylase"/>
    <property type="match status" value="1"/>
</dbReference>
<evidence type="ECO:0000256" key="4">
    <source>
        <dbReference type="ARBA" id="ARBA00022679"/>
    </source>
</evidence>
<organism evidence="7">
    <name type="scientific">hydrothermal vent metagenome</name>
    <dbReference type="NCBI Taxonomy" id="652676"/>
    <lineage>
        <taxon>unclassified sequences</taxon>
        <taxon>metagenomes</taxon>
        <taxon>ecological metagenomes</taxon>
    </lineage>
</organism>
<gene>
    <name evidence="7" type="ORF">MNBD_NITROSPINAE04-2569</name>
</gene>
<dbReference type="InterPro" id="IPR050714">
    <property type="entry name" value="Cobalamin_biosynth_MTase"/>
</dbReference>
<dbReference type="EMBL" id="UOGA01000053">
    <property type="protein sequence ID" value="VAX16010.1"/>
    <property type="molecule type" value="Genomic_DNA"/>
</dbReference>
<dbReference type="AlphaFoldDB" id="A0A3B1BZ80"/>
<dbReference type="InterPro" id="IPR000878">
    <property type="entry name" value="4pyrrol_Mease"/>
</dbReference>
<dbReference type="InterPro" id="IPR014777">
    <property type="entry name" value="4pyrrole_Mease_sub1"/>
</dbReference>
<accession>A0A3B1BZ80</accession>
<name>A0A3B1BZ80_9ZZZZ</name>
<dbReference type="Gene3D" id="3.40.1010.10">
    <property type="entry name" value="Cobalt-precorrin-4 Transmethylase, Domain 1"/>
    <property type="match status" value="1"/>
</dbReference>
<dbReference type="PANTHER" id="PTHR43182:SF1">
    <property type="entry name" value="COBALT-PRECORRIN-7 C(5)-METHYLTRANSFERASE"/>
    <property type="match status" value="1"/>
</dbReference>
<dbReference type="GO" id="GO:0009236">
    <property type="term" value="P:cobalamin biosynthetic process"/>
    <property type="evidence" value="ECO:0007669"/>
    <property type="project" value="UniProtKB-UniPathway"/>
</dbReference>
<reference evidence="7" key="1">
    <citation type="submission" date="2018-06" db="EMBL/GenBank/DDBJ databases">
        <authorList>
            <person name="Zhirakovskaya E."/>
        </authorList>
    </citation>
    <scope>NUCLEOTIDE SEQUENCE</scope>
</reference>
<evidence type="ECO:0000256" key="2">
    <source>
        <dbReference type="ARBA" id="ARBA00022573"/>
    </source>
</evidence>
<dbReference type="InterPro" id="IPR014776">
    <property type="entry name" value="4pyrrole_Mease_sub2"/>
</dbReference>
<dbReference type="CDD" id="cd11644">
    <property type="entry name" value="Precorrin-6Y-MT"/>
    <property type="match status" value="1"/>
</dbReference>
<evidence type="ECO:0000256" key="3">
    <source>
        <dbReference type="ARBA" id="ARBA00022603"/>
    </source>
</evidence>